<evidence type="ECO:0000313" key="8">
    <source>
        <dbReference type="EMBL" id="AGK99140.1"/>
    </source>
</evidence>
<accession>R4KHP6</accession>
<evidence type="ECO:0000256" key="5">
    <source>
        <dbReference type="ARBA" id="ARBA00023136"/>
    </source>
</evidence>
<dbReference type="HOGENOM" id="CLU_083873_1_1_9"/>
<dbReference type="Pfam" id="PF04138">
    <property type="entry name" value="GtrA_DPMS_TM"/>
    <property type="match status" value="1"/>
</dbReference>
<dbReference type="InterPro" id="IPR007267">
    <property type="entry name" value="GtrA_DPMS_TM"/>
</dbReference>
<dbReference type="EMBL" id="CP003261">
    <property type="protein sequence ID" value="AGK99140.1"/>
    <property type="molecule type" value="Genomic_DNA"/>
</dbReference>
<dbReference type="KEGG" id="cpas:Clopa_4428"/>
<feature type="transmembrane region" description="Helical" evidence="6">
    <location>
        <begin position="91"/>
        <end position="111"/>
    </location>
</feature>
<name>R4KHP6_CLOPA</name>
<keyword evidence="4 6" id="KW-1133">Transmembrane helix</keyword>
<dbReference type="GO" id="GO:0000271">
    <property type="term" value="P:polysaccharide biosynthetic process"/>
    <property type="evidence" value="ECO:0007669"/>
    <property type="project" value="InterPro"/>
</dbReference>
<comment type="subcellular location">
    <subcellularLocation>
        <location evidence="1">Membrane</location>
        <topology evidence="1">Multi-pass membrane protein</topology>
    </subcellularLocation>
</comment>
<comment type="similarity">
    <text evidence="2">Belongs to the GtrA family.</text>
</comment>
<feature type="transmembrane region" description="Helical" evidence="6">
    <location>
        <begin position="47"/>
        <end position="71"/>
    </location>
</feature>
<sequence length="143" mass="16511">MENIYRKIKVKYFTEDNIEKIAYLFFGGLTTLVNTVSYWVLASQLKMNYMIATVIAWIAAVAFAFITNKIFVFKSYNKDLFSFLKEISSFLFFRIVTLFQELGTMFLLVQIVGINDIIAKVVSTVLVVIANYFASKLFIFKSN</sequence>
<reference evidence="8 9" key="1">
    <citation type="submission" date="2012-01" db="EMBL/GenBank/DDBJ databases">
        <title>Complete sequence of chromosome of Clostridium pasteurianum BC1.</title>
        <authorList>
            <consortium name="US DOE Joint Genome Institute"/>
            <person name="Lucas S."/>
            <person name="Han J."/>
            <person name="Lapidus A."/>
            <person name="Cheng J.-F."/>
            <person name="Goodwin L."/>
            <person name="Pitluck S."/>
            <person name="Peters L."/>
            <person name="Mikhailova N."/>
            <person name="Teshima H."/>
            <person name="Detter J.C."/>
            <person name="Han C."/>
            <person name="Tapia R."/>
            <person name="Land M."/>
            <person name="Hauser L."/>
            <person name="Kyrpides N."/>
            <person name="Ivanova N."/>
            <person name="Pagani I."/>
            <person name="Dunn J."/>
            <person name="Taghavi S."/>
            <person name="Francis A."/>
            <person name="van der Lelie D."/>
            <person name="Woyke T."/>
        </authorList>
    </citation>
    <scope>NUCLEOTIDE SEQUENCE [LARGE SCALE GENOMIC DNA]</scope>
    <source>
        <strain evidence="8 9">BC1</strain>
    </source>
</reference>
<evidence type="ECO:0000256" key="4">
    <source>
        <dbReference type="ARBA" id="ARBA00022989"/>
    </source>
</evidence>
<keyword evidence="9" id="KW-1185">Reference proteome</keyword>
<dbReference type="PANTHER" id="PTHR38459:SF5">
    <property type="entry name" value="CELL WALL TEICHOIC ACID GLYCOSYLATION PROTEIN GTCA"/>
    <property type="match status" value="1"/>
</dbReference>
<keyword evidence="3 6" id="KW-0812">Transmembrane</keyword>
<dbReference type="PANTHER" id="PTHR38459">
    <property type="entry name" value="PROPHAGE BACTOPRENOL-LINKED GLUCOSE TRANSLOCASE HOMOLOG"/>
    <property type="match status" value="1"/>
</dbReference>
<dbReference type="PATRIC" id="fig|86416.3.peg.4434"/>
<organism evidence="8 9">
    <name type="scientific">Clostridium pasteurianum BC1</name>
    <dbReference type="NCBI Taxonomy" id="86416"/>
    <lineage>
        <taxon>Bacteria</taxon>
        <taxon>Bacillati</taxon>
        <taxon>Bacillota</taxon>
        <taxon>Clostridia</taxon>
        <taxon>Eubacteriales</taxon>
        <taxon>Clostridiaceae</taxon>
        <taxon>Clostridium</taxon>
    </lineage>
</organism>
<evidence type="ECO:0000259" key="7">
    <source>
        <dbReference type="Pfam" id="PF04138"/>
    </source>
</evidence>
<dbReference type="GO" id="GO:0005886">
    <property type="term" value="C:plasma membrane"/>
    <property type="evidence" value="ECO:0007669"/>
    <property type="project" value="TreeGrafter"/>
</dbReference>
<keyword evidence="5 6" id="KW-0472">Membrane</keyword>
<gene>
    <name evidence="8" type="ORF">Clopa_4428</name>
</gene>
<dbReference type="OrthoDB" id="361483at2"/>
<evidence type="ECO:0000313" key="9">
    <source>
        <dbReference type="Proteomes" id="UP000013523"/>
    </source>
</evidence>
<protein>
    <submittedName>
        <fullName evidence="8">Putative membrane protein</fullName>
    </submittedName>
</protein>
<evidence type="ECO:0000256" key="3">
    <source>
        <dbReference type="ARBA" id="ARBA00022692"/>
    </source>
</evidence>
<feature type="transmembrane region" description="Helical" evidence="6">
    <location>
        <begin position="117"/>
        <end position="134"/>
    </location>
</feature>
<dbReference type="InterPro" id="IPR051401">
    <property type="entry name" value="GtrA_CellWall_Glycosyl"/>
</dbReference>
<dbReference type="RefSeq" id="WP_015617411.1">
    <property type="nucleotide sequence ID" value="NC_021182.1"/>
</dbReference>
<dbReference type="AlphaFoldDB" id="R4KHP6"/>
<evidence type="ECO:0000256" key="2">
    <source>
        <dbReference type="ARBA" id="ARBA00009399"/>
    </source>
</evidence>
<dbReference type="eggNOG" id="COG2246">
    <property type="taxonomic scope" value="Bacteria"/>
</dbReference>
<evidence type="ECO:0000256" key="1">
    <source>
        <dbReference type="ARBA" id="ARBA00004141"/>
    </source>
</evidence>
<dbReference type="Proteomes" id="UP000013523">
    <property type="component" value="Chromosome"/>
</dbReference>
<feature type="domain" description="GtrA/DPMS transmembrane" evidence="7">
    <location>
        <begin position="23"/>
        <end position="140"/>
    </location>
</feature>
<proteinExistence type="inferred from homology"/>
<feature type="transmembrane region" description="Helical" evidence="6">
    <location>
        <begin position="21"/>
        <end position="41"/>
    </location>
</feature>
<evidence type="ECO:0000256" key="6">
    <source>
        <dbReference type="SAM" id="Phobius"/>
    </source>
</evidence>